<dbReference type="Pfam" id="PF00005">
    <property type="entry name" value="ABC_tran"/>
    <property type="match status" value="1"/>
</dbReference>
<evidence type="ECO:0000256" key="2">
    <source>
        <dbReference type="ARBA" id="ARBA00005417"/>
    </source>
</evidence>
<dbReference type="PANTHER" id="PTHR43166">
    <property type="entry name" value="AMINO ACID IMPORT ATP-BINDING PROTEIN"/>
    <property type="match status" value="1"/>
</dbReference>
<dbReference type="Gene3D" id="3.40.50.300">
    <property type="entry name" value="P-loop containing nucleotide triphosphate hydrolases"/>
    <property type="match status" value="1"/>
</dbReference>
<protein>
    <submittedName>
        <fullName evidence="9">Phosphonate metabolism protein PhnL</fullName>
    </submittedName>
</protein>
<dbReference type="InterPro" id="IPR017871">
    <property type="entry name" value="ABC_transporter-like_CS"/>
</dbReference>
<dbReference type="InterPro" id="IPR003593">
    <property type="entry name" value="AAA+_ATPase"/>
</dbReference>
<reference evidence="9" key="1">
    <citation type="submission" date="2014-06" db="EMBL/GenBank/DDBJ databases">
        <title>Key roles for freshwater Actinobacteria revealed by deep metagenomic sequencing.</title>
        <authorList>
            <person name="Ghai R."/>
            <person name="Mizuno C.M."/>
            <person name="Picazo A."/>
            <person name="Camacho A."/>
            <person name="Rodriguez-Valera F."/>
        </authorList>
    </citation>
    <scope>NUCLEOTIDE SEQUENCE</scope>
</reference>
<comment type="similarity">
    <text evidence="2">Belongs to the ABC transporter superfamily.</text>
</comment>
<dbReference type="PANTHER" id="PTHR43166:SF9">
    <property type="entry name" value="GLUTAMATE_ASPARTATE IMPORT ATP-BINDING PROTEIN GLTL"/>
    <property type="match status" value="1"/>
</dbReference>
<dbReference type="SMART" id="SM00382">
    <property type="entry name" value="AAA"/>
    <property type="match status" value="1"/>
</dbReference>
<dbReference type="EMBL" id="JNSL01000090">
    <property type="protein sequence ID" value="KGA16234.1"/>
    <property type="molecule type" value="Genomic_DNA"/>
</dbReference>
<dbReference type="InterPro" id="IPR003439">
    <property type="entry name" value="ABC_transporter-like_ATP-bd"/>
</dbReference>
<dbReference type="PROSITE" id="PS50893">
    <property type="entry name" value="ABC_TRANSPORTER_2"/>
    <property type="match status" value="1"/>
</dbReference>
<keyword evidence="5" id="KW-0547">Nucleotide-binding</keyword>
<evidence type="ECO:0000256" key="1">
    <source>
        <dbReference type="ARBA" id="ARBA00004202"/>
    </source>
</evidence>
<proteinExistence type="inferred from homology"/>
<dbReference type="PROSITE" id="PS00211">
    <property type="entry name" value="ABC_TRANSPORTER_1"/>
    <property type="match status" value="1"/>
</dbReference>
<dbReference type="AlphaFoldDB" id="A0A094Q2E6"/>
<evidence type="ECO:0000256" key="7">
    <source>
        <dbReference type="ARBA" id="ARBA00023136"/>
    </source>
</evidence>
<evidence type="ECO:0000259" key="8">
    <source>
        <dbReference type="PROSITE" id="PS50893"/>
    </source>
</evidence>
<dbReference type="GO" id="GO:0016887">
    <property type="term" value="F:ATP hydrolysis activity"/>
    <property type="evidence" value="ECO:0007669"/>
    <property type="project" value="InterPro"/>
</dbReference>
<dbReference type="InterPro" id="IPR027417">
    <property type="entry name" value="P-loop_NTPase"/>
</dbReference>
<dbReference type="GO" id="GO:0005886">
    <property type="term" value="C:plasma membrane"/>
    <property type="evidence" value="ECO:0007669"/>
    <property type="project" value="UniProtKB-SubCell"/>
</dbReference>
<keyword evidence="6" id="KW-0067">ATP-binding</keyword>
<keyword evidence="3" id="KW-0813">Transport</keyword>
<dbReference type="InterPro" id="IPR050086">
    <property type="entry name" value="MetN_ABC_transporter-like"/>
</dbReference>
<comment type="subcellular location">
    <subcellularLocation>
        <location evidence="1">Cell membrane</location>
        <topology evidence="1">Peripheral membrane protein</topology>
    </subcellularLocation>
</comment>
<evidence type="ECO:0000256" key="4">
    <source>
        <dbReference type="ARBA" id="ARBA00022475"/>
    </source>
</evidence>
<evidence type="ECO:0000256" key="3">
    <source>
        <dbReference type="ARBA" id="ARBA00022448"/>
    </source>
</evidence>
<evidence type="ECO:0000313" key="9">
    <source>
        <dbReference type="EMBL" id="KGA16234.1"/>
    </source>
</evidence>
<name>A0A094Q2E6_9ZZZZ</name>
<evidence type="ECO:0000256" key="6">
    <source>
        <dbReference type="ARBA" id="ARBA00022840"/>
    </source>
</evidence>
<comment type="caution">
    <text evidence="9">The sequence shown here is derived from an EMBL/GenBank/DDBJ whole genome shotgun (WGS) entry which is preliminary data.</text>
</comment>
<feature type="domain" description="ABC transporter" evidence="8">
    <location>
        <begin position="13"/>
        <end position="256"/>
    </location>
</feature>
<dbReference type="GO" id="GO:0005524">
    <property type="term" value="F:ATP binding"/>
    <property type="evidence" value="ECO:0007669"/>
    <property type="project" value="UniProtKB-KW"/>
</dbReference>
<gene>
    <name evidence="9" type="ORF">GM51_13045</name>
</gene>
<accession>A0A094Q2E6</accession>
<keyword evidence="4" id="KW-1003">Cell membrane</keyword>
<organism evidence="9">
    <name type="scientific">freshwater metagenome</name>
    <dbReference type="NCBI Taxonomy" id="449393"/>
    <lineage>
        <taxon>unclassified sequences</taxon>
        <taxon>metagenomes</taxon>
        <taxon>ecological metagenomes</taxon>
    </lineage>
</organism>
<evidence type="ECO:0000256" key="5">
    <source>
        <dbReference type="ARBA" id="ARBA00022741"/>
    </source>
</evidence>
<dbReference type="SUPFAM" id="SSF52540">
    <property type="entry name" value="P-loop containing nucleoside triphosphate hydrolases"/>
    <property type="match status" value="1"/>
</dbReference>
<keyword evidence="7" id="KW-0472">Membrane</keyword>
<sequence length="257" mass="27780">MTQQSIGQQNVVLEVRDLYKHFYLHTIDSRCVEALNGVSLSVAAGEHVALAGTSGAGKSSLLKSIYRTYKPTSGSVLLKLDTSTFVDLVSLTDAELATLRGTKIGYVSQFLRAQPRRSPFDIVMHAGIQRGMDRQTAKDAAAHSLQRLNLDEVLWDVSASMLSGGEKQRVNLAAGTISPPQLLLLDEPVSALDPANRESALELIGTLTSQGVAVLAVFHDIEAMRRLASRIIVLRNGRVDYQGSPEDALTNLEGVAR</sequence>